<feature type="transmembrane region" description="Helical" evidence="1">
    <location>
        <begin position="85"/>
        <end position="106"/>
    </location>
</feature>
<proteinExistence type="predicted"/>
<dbReference type="InterPro" id="IPR038367">
    <property type="entry name" value="PelD_GGDEF_sf"/>
</dbReference>
<feature type="domain" description="PelD GGDEF" evidence="2">
    <location>
        <begin position="328"/>
        <end position="441"/>
    </location>
</feature>
<name>A0AAE3L0S2_9GAMM</name>
<evidence type="ECO:0000313" key="3">
    <source>
        <dbReference type="EMBL" id="MCS3903009.1"/>
    </source>
</evidence>
<dbReference type="InterPro" id="IPR029016">
    <property type="entry name" value="GAF-like_dom_sf"/>
</dbReference>
<sequence>MATRIEDTQYQPPALWIRVLETLLLTLAVPALGWFMKPDDPFFLDEPFAWLIAGPLLVGLRYGFALAFSSALLLALLALSADNMGIGGLTISLQYIVGLILLAMVTGEFTDVWHRRLKQVEVINHQQSTRLNEFVRNYHLLRTSHDQLAERIAANPYNLRDALLHLNQRFNPAAEEHSMLAFSGDELLSFLAWHTKIQQAALYSVDETGRIVTPAIANIGGEPAFDVTNHPMVRECLNKRCMISLKEALIEELELSGSDVLAAVPLIDVNERVWAIAVVTDVPFIMFHHNMLDLLAILGANLGDLIREAKNKASVWASDSDAAFIERIKTWSLYKRRYKLESLLMRVHVPNTGEADMSRSIIDLLLGQLRGLDYPAVFDSDNGYHKTLAILMPLTGSAAAGPYENRISQMLREQLGIEPADYGITFQHKLIDGKLDAKALIDEIRDENAALYN</sequence>
<dbReference type="InterPro" id="IPR031583">
    <property type="entry name" value="PelD_GGDEF"/>
</dbReference>
<accession>A0AAE3L0S2</accession>
<keyword evidence="4" id="KW-1185">Reference proteome</keyword>
<dbReference type="Pfam" id="PF16963">
    <property type="entry name" value="PelD_GGDEF"/>
    <property type="match status" value="1"/>
</dbReference>
<gene>
    <name evidence="3" type="ORF">J2T55_001017</name>
</gene>
<feature type="transmembrane region" description="Helical" evidence="1">
    <location>
        <begin position="15"/>
        <end position="36"/>
    </location>
</feature>
<organism evidence="3 4">
    <name type="scientific">Methylohalomonas lacus</name>
    <dbReference type="NCBI Taxonomy" id="398773"/>
    <lineage>
        <taxon>Bacteria</taxon>
        <taxon>Pseudomonadati</taxon>
        <taxon>Pseudomonadota</taxon>
        <taxon>Gammaproteobacteria</taxon>
        <taxon>Methylohalomonadales</taxon>
        <taxon>Methylohalomonadaceae</taxon>
        <taxon>Methylohalomonas</taxon>
    </lineage>
</organism>
<dbReference type="RefSeq" id="WP_259054615.1">
    <property type="nucleotide sequence ID" value="NZ_JANUCT010000005.1"/>
</dbReference>
<keyword evidence="1" id="KW-1133">Transmembrane helix</keyword>
<dbReference type="Gene3D" id="3.30.70.2880">
    <property type="match status" value="1"/>
</dbReference>
<keyword evidence="1" id="KW-0812">Transmembrane</keyword>
<comment type="caution">
    <text evidence="3">The sequence shown here is derived from an EMBL/GenBank/DDBJ whole genome shotgun (WGS) entry which is preliminary data.</text>
</comment>
<dbReference type="Proteomes" id="UP001204445">
    <property type="component" value="Unassembled WGS sequence"/>
</dbReference>
<dbReference type="AlphaFoldDB" id="A0AAE3L0S2"/>
<evidence type="ECO:0000256" key="1">
    <source>
        <dbReference type="SAM" id="Phobius"/>
    </source>
</evidence>
<evidence type="ECO:0000313" key="4">
    <source>
        <dbReference type="Proteomes" id="UP001204445"/>
    </source>
</evidence>
<evidence type="ECO:0000259" key="2">
    <source>
        <dbReference type="Pfam" id="PF16963"/>
    </source>
</evidence>
<dbReference type="Gene3D" id="3.30.450.40">
    <property type="match status" value="1"/>
</dbReference>
<reference evidence="3" key="1">
    <citation type="submission" date="2022-08" db="EMBL/GenBank/DDBJ databases">
        <title>Genomic Encyclopedia of Type Strains, Phase III (KMG-III): the genomes of soil and plant-associated and newly described type strains.</title>
        <authorList>
            <person name="Whitman W."/>
        </authorList>
    </citation>
    <scope>NUCLEOTIDE SEQUENCE</scope>
    <source>
        <strain evidence="3">HMT 1</strain>
    </source>
</reference>
<keyword evidence="1" id="KW-0472">Membrane</keyword>
<feature type="transmembrane region" description="Helical" evidence="1">
    <location>
        <begin position="48"/>
        <end position="79"/>
    </location>
</feature>
<dbReference type="EMBL" id="JANUCT010000005">
    <property type="protein sequence ID" value="MCS3903009.1"/>
    <property type="molecule type" value="Genomic_DNA"/>
</dbReference>
<protein>
    <recommendedName>
        <fullName evidence="2">PelD GGDEF domain-containing protein</fullName>
    </recommendedName>
</protein>